<protein>
    <submittedName>
        <fullName evidence="7">Helix-turn-helix transcriptional regulator</fullName>
    </submittedName>
</protein>
<evidence type="ECO:0000256" key="1">
    <source>
        <dbReference type="ARBA" id="ARBA00022491"/>
    </source>
</evidence>
<dbReference type="RefSeq" id="WP_176570527.1">
    <property type="nucleotide sequence ID" value="NZ_CP056030.1"/>
</dbReference>
<gene>
    <name evidence="7" type="ORF">HWQ56_11305</name>
</gene>
<keyword evidence="2" id="KW-0805">Transcription regulation</keyword>
<dbReference type="FunFam" id="1.10.10.60:FF:000132">
    <property type="entry name" value="AraC family transcriptional regulator"/>
    <property type="match status" value="1"/>
</dbReference>
<keyword evidence="8" id="KW-1185">Reference proteome</keyword>
<dbReference type="InterPro" id="IPR003313">
    <property type="entry name" value="AraC-bd"/>
</dbReference>
<keyword evidence="4" id="KW-0010">Activator</keyword>
<dbReference type="PANTHER" id="PTHR11019:SF159">
    <property type="entry name" value="TRANSCRIPTIONAL REGULATOR-RELATED"/>
    <property type="match status" value="1"/>
</dbReference>
<evidence type="ECO:0000259" key="6">
    <source>
        <dbReference type="PROSITE" id="PS01124"/>
    </source>
</evidence>
<accession>A0A7D5D8C4</accession>
<dbReference type="Gene3D" id="2.60.120.10">
    <property type="entry name" value="Jelly Rolls"/>
    <property type="match status" value="1"/>
</dbReference>
<dbReference type="SMART" id="SM00342">
    <property type="entry name" value="HTH_ARAC"/>
    <property type="match status" value="1"/>
</dbReference>
<dbReference type="PANTHER" id="PTHR11019">
    <property type="entry name" value="HTH-TYPE TRANSCRIPTIONAL REGULATOR NIMR"/>
    <property type="match status" value="1"/>
</dbReference>
<dbReference type="InterPro" id="IPR014710">
    <property type="entry name" value="RmlC-like_jellyroll"/>
</dbReference>
<evidence type="ECO:0000256" key="5">
    <source>
        <dbReference type="ARBA" id="ARBA00023163"/>
    </source>
</evidence>
<dbReference type="EMBL" id="CP056030">
    <property type="protein sequence ID" value="QKZ04341.1"/>
    <property type="molecule type" value="Genomic_DNA"/>
</dbReference>
<evidence type="ECO:0000256" key="4">
    <source>
        <dbReference type="ARBA" id="ARBA00023159"/>
    </source>
</evidence>
<dbReference type="PROSITE" id="PS01124">
    <property type="entry name" value="HTH_ARAC_FAMILY_2"/>
    <property type="match status" value="1"/>
</dbReference>
<organism evidence="7 8">
    <name type="scientific">Pseudomonas eucalypticola</name>
    <dbReference type="NCBI Taxonomy" id="2599595"/>
    <lineage>
        <taxon>Bacteria</taxon>
        <taxon>Pseudomonadati</taxon>
        <taxon>Pseudomonadota</taxon>
        <taxon>Gammaproteobacteria</taxon>
        <taxon>Pseudomonadales</taxon>
        <taxon>Pseudomonadaceae</taxon>
        <taxon>Pseudomonas</taxon>
    </lineage>
</organism>
<dbReference type="Gene3D" id="1.10.10.60">
    <property type="entry name" value="Homeodomain-like"/>
    <property type="match status" value="1"/>
</dbReference>
<evidence type="ECO:0000256" key="3">
    <source>
        <dbReference type="ARBA" id="ARBA00023125"/>
    </source>
</evidence>
<dbReference type="GO" id="GO:0003700">
    <property type="term" value="F:DNA-binding transcription factor activity"/>
    <property type="evidence" value="ECO:0007669"/>
    <property type="project" value="InterPro"/>
</dbReference>
<sequence length="246" mass="26977">MLNRSPLLACADDYANGEVIAPHCHGQVQFIHAISGVMRVTTGQGSWVVPPGHALWVPQAMEHEIRMTGNVQMRTLFIHPSALGFRVSACQVVKVSALVRELILAAIGGLGAPQREARDQHLLGLLFAELEGAPPLATHVPLPLQPRLKSLCEAFVANPAQESTLQDWADQSNMSSRTLARLFLRELGMTFGEWRTRTRLILSLQRLALGVSILEVALEHGYQSPSAFSAMFKRELGYAPSHYQVG</sequence>
<dbReference type="InterPro" id="IPR011051">
    <property type="entry name" value="RmlC_Cupin_sf"/>
</dbReference>
<dbReference type="Pfam" id="PF12833">
    <property type="entry name" value="HTH_18"/>
    <property type="match status" value="1"/>
</dbReference>
<dbReference type="SUPFAM" id="SSF46689">
    <property type="entry name" value="Homeodomain-like"/>
    <property type="match status" value="1"/>
</dbReference>
<evidence type="ECO:0000313" key="8">
    <source>
        <dbReference type="Proteomes" id="UP000509568"/>
    </source>
</evidence>
<dbReference type="SUPFAM" id="SSF51182">
    <property type="entry name" value="RmlC-like cupins"/>
    <property type="match status" value="1"/>
</dbReference>
<dbReference type="InterPro" id="IPR020449">
    <property type="entry name" value="Tscrpt_reg_AraC-type_HTH"/>
</dbReference>
<dbReference type="GO" id="GO:0043565">
    <property type="term" value="F:sequence-specific DNA binding"/>
    <property type="evidence" value="ECO:0007669"/>
    <property type="project" value="InterPro"/>
</dbReference>
<dbReference type="InterPro" id="IPR018062">
    <property type="entry name" value="HTH_AraC-typ_CS"/>
</dbReference>
<dbReference type="InterPro" id="IPR018060">
    <property type="entry name" value="HTH_AraC"/>
</dbReference>
<evidence type="ECO:0000313" key="7">
    <source>
        <dbReference type="EMBL" id="QKZ04341.1"/>
    </source>
</evidence>
<keyword evidence="1" id="KW-0678">Repressor</keyword>
<dbReference type="KEGG" id="pez:HWQ56_11305"/>
<dbReference type="InterPro" id="IPR009057">
    <property type="entry name" value="Homeodomain-like_sf"/>
</dbReference>
<dbReference type="CDD" id="cd06124">
    <property type="entry name" value="cupin_NimR-like_N"/>
    <property type="match status" value="1"/>
</dbReference>
<dbReference type="PRINTS" id="PR00032">
    <property type="entry name" value="HTHARAC"/>
</dbReference>
<keyword evidence="5" id="KW-0804">Transcription</keyword>
<dbReference type="Pfam" id="PF02311">
    <property type="entry name" value="AraC_binding"/>
    <property type="match status" value="1"/>
</dbReference>
<name>A0A7D5D8C4_9PSED</name>
<reference evidence="7 8" key="1">
    <citation type="submission" date="2020-06" db="EMBL/GenBank/DDBJ databases">
        <title>Pseudomonas eucalypticola sp. nov., an endophyte of Eucalyptus dunnii leaves with biocontrol ability of eucalyptus leaf blight.</title>
        <authorList>
            <person name="Liu Y."/>
            <person name="Song Z."/>
            <person name="Zeng H."/>
            <person name="Lu M."/>
            <person name="Wang X."/>
            <person name="Lian X."/>
            <person name="Zhang Q."/>
        </authorList>
    </citation>
    <scope>NUCLEOTIDE SEQUENCE [LARGE SCALE GENOMIC DNA]</scope>
    <source>
        <strain evidence="7 8">NP-1</strain>
    </source>
</reference>
<dbReference type="PROSITE" id="PS00041">
    <property type="entry name" value="HTH_ARAC_FAMILY_1"/>
    <property type="match status" value="1"/>
</dbReference>
<keyword evidence="3" id="KW-0238">DNA-binding</keyword>
<proteinExistence type="predicted"/>
<dbReference type="GO" id="GO:0009893">
    <property type="term" value="P:positive regulation of metabolic process"/>
    <property type="evidence" value="ECO:0007669"/>
    <property type="project" value="UniProtKB-ARBA"/>
</dbReference>
<dbReference type="AlphaFoldDB" id="A0A7D5D8C4"/>
<dbReference type="Proteomes" id="UP000509568">
    <property type="component" value="Chromosome"/>
</dbReference>
<feature type="domain" description="HTH araC/xylS-type" evidence="6">
    <location>
        <begin position="149"/>
        <end position="246"/>
    </location>
</feature>
<evidence type="ECO:0000256" key="2">
    <source>
        <dbReference type="ARBA" id="ARBA00023015"/>
    </source>
</evidence>